<dbReference type="Gene3D" id="1.10.150.870">
    <property type="match status" value="1"/>
</dbReference>
<dbReference type="InterPro" id="IPR004805">
    <property type="entry name" value="DnaE2/DnaE/PolC"/>
</dbReference>
<comment type="similarity">
    <text evidence="11">Belongs to the DNA polymerase type-C family. PolC subfamily.</text>
</comment>
<sequence length="1493" mass="170587">MRNKKIEKILNGVDVNLTPEEIELLEDCELANVDIDRRKNKAKVHFKSAALWPISLIKKIDVAFKNNGVMKMKLIIDTPKDLDIDSKYFNEIFGYIKEHKSQLNLSPIKLLENDKINFDKDARKVEIEYDTEAFKNSVKEDLPYYESKFEQYGLENLNFDLVKDENYDPSSVLEETKSKYAEIASKAKENDEFNRNTVQAKPKFVGGYRGGYGNVSLDTPTYDKLKDVDDDAQNIVIHARILDKESRISKSGRKIYSLKVTDGTDSIKVTHFAKGDATTIFDDLTDDELKDHEAAEALKKEKANIGDWVAFKGRTNYSNYDREQIFVADSFKKIEKEEFKRKDHAEKKRVELHTHTKMSVMDGVSTGSDYLKTAVNWGWNALAITDHLNVQDFPEVYGTLRQINKKRDQDNQFKLIYGSELNLIDEDIWYVWNPKGIDMNKAKWVVFDLETTGLSPEFDEIIEFGAVTYDYQSGHREKIDILIKPEHPLKQFTKELTHITDDMLADKPTIKEAFKQIYEIIDGAILVAHNANFDFDFLQSYAKKLGYPPLENTVIDTLSIARAYWPSLKNHRLGTVAKKLGILYDDKVAHRGDYDADVLTDIFERMWTDIKKEYPVIKDSDWNLIRPKDHKDDANFVRTRGAHVSVLAKNQAGLKELYKLISKSHTEEFYGSPRILKSTLAEMRDKNHDILLGSGCVNGEVFESARTDTVEKLREHIRFYDYIEIQPLAVYKHLLQNDSLTEQELKDVILLILKVAKEEGKMVVATSDAHYVDPELKIIREVYINAKGLGGKNHPLFDYKGKVKDYPDQYMRTTDEMIEEFRWLDNPDLVNEIVVENSNKIADMIDLGIEPVKDGSYPPNIDNADEMLRAECYKNAHEMYGEVLPEIVEKRLERELGSITKHGFAVIYWISHKLVQRSHRDGYLVGSRGSVGSSFVATTSNITEVNPLKAHYRCPNCKYSDFDTPSEIGCGYDLPKKDCPKCGTPLIGDGHDIPFETFLGFDGDKVPDIDLNFSGEYQPNAHNFTKEMFGEHNVFRAGTISTVAEKTAFGYVAGYFEKTRDEYHQPRKVEKERLAALAEGVKRTTGQHPGGIIILPEEYEIEDFTPVNYPADDQSAAWLTTHFDFHSIHDNLLKMDILGHVDPTALKMLRDLTGIDPISISTSDPKVYSLFYGLDALNITAEQINGETTGAIGIPEFGTEFVRGMLRETKPHSFADLVQISGLSHGTDVWLGNARDLIKEGQANISTVIGCRDDIMVYLLNKGLPPHEAFTIMESVRKGKGLKPEWIQLMSEHNVPQWYVDSCLKIKYMFPKAHATAYVLMAYRVAWYKIYYPEEYYATYFSTRADAFDLKTTLGGYDAVLQALREIIYKQNHNIDVTKKELDLKTVYEVELEMFARGIKIKNIDFNTSKAMRFGVEVDPQTGEKYIVPPFNIIDSLGEAAAKSIIVARDKKNFTSVNDLKARTQVTNTQMKIFEDLNIVDSLSNDEQISFDF</sequence>
<organism evidence="12 13">
    <name type="scientific">Mesoplasma lactucae ATCC 49193</name>
    <dbReference type="NCBI Taxonomy" id="81460"/>
    <lineage>
        <taxon>Bacteria</taxon>
        <taxon>Bacillati</taxon>
        <taxon>Mycoplasmatota</taxon>
        <taxon>Mollicutes</taxon>
        <taxon>Entomoplasmatales</taxon>
        <taxon>Entomoplasmataceae</taxon>
        <taxon>Mesoplasma</taxon>
    </lineage>
</organism>
<evidence type="ECO:0000256" key="5">
    <source>
        <dbReference type="ARBA" id="ARBA00022705"/>
    </source>
</evidence>
<dbReference type="InterPro" id="IPR029460">
    <property type="entry name" value="DNAPol_HHH"/>
</dbReference>
<keyword evidence="13" id="KW-1185">Reference proteome</keyword>
<keyword evidence="7 11" id="KW-0378">Hydrolase</keyword>
<gene>
    <name evidence="11" type="primary">polC</name>
    <name evidence="12" type="ORF">CP520_01695</name>
</gene>
<accession>A0A291IRV0</accession>
<comment type="subcellular location">
    <subcellularLocation>
        <location evidence="11">Cytoplasm</location>
    </subcellularLocation>
</comment>
<dbReference type="InterPro" id="IPR012340">
    <property type="entry name" value="NA-bd_OB-fold"/>
</dbReference>
<evidence type="ECO:0000256" key="10">
    <source>
        <dbReference type="ARBA" id="ARBA00049244"/>
    </source>
</evidence>
<comment type="function">
    <text evidence="1 11">Required for replicative DNA synthesis. This DNA polymerase also exhibits 3' to 5' exonuclease activity.</text>
</comment>
<evidence type="ECO:0000256" key="4">
    <source>
        <dbReference type="ARBA" id="ARBA00022695"/>
    </source>
</evidence>
<dbReference type="InterPro" id="IPR003141">
    <property type="entry name" value="Pol/His_phosphatase_N"/>
</dbReference>
<comment type="catalytic activity">
    <reaction evidence="10 11">
        <text>DNA(n) + a 2'-deoxyribonucleoside 5'-triphosphate = DNA(n+1) + diphosphate</text>
        <dbReference type="Rhea" id="RHEA:22508"/>
        <dbReference type="Rhea" id="RHEA-COMP:17339"/>
        <dbReference type="Rhea" id="RHEA-COMP:17340"/>
        <dbReference type="ChEBI" id="CHEBI:33019"/>
        <dbReference type="ChEBI" id="CHEBI:61560"/>
        <dbReference type="ChEBI" id="CHEBI:173112"/>
        <dbReference type="EC" id="2.7.7.7"/>
    </reaction>
</comment>
<dbReference type="SMART" id="SM00479">
    <property type="entry name" value="EXOIII"/>
    <property type="match status" value="1"/>
</dbReference>
<dbReference type="PANTHER" id="PTHR32294">
    <property type="entry name" value="DNA POLYMERASE III SUBUNIT ALPHA"/>
    <property type="match status" value="1"/>
</dbReference>
<dbReference type="CDD" id="cd07309">
    <property type="entry name" value="PHP"/>
    <property type="match status" value="1"/>
</dbReference>
<name>A0A291IRV0_9MOLU</name>
<keyword evidence="2 11" id="KW-0963">Cytoplasm</keyword>
<evidence type="ECO:0000313" key="13">
    <source>
        <dbReference type="Proteomes" id="UP000232227"/>
    </source>
</evidence>
<dbReference type="Pfam" id="PF14579">
    <property type="entry name" value="HHH_6"/>
    <property type="match status" value="1"/>
</dbReference>
<dbReference type="NCBIfam" id="NF001688">
    <property type="entry name" value="PRK00448.1"/>
    <property type="match status" value="1"/>
</dbReference>
<keyword evidence="6 11" id="KW-0540">Nuclease</keyword>
<dbReference type="Pfam" id="PF00929">
    <property type="entry name" value="RNase_T"/>
    <property type="match status" value="1"/>
</dbReference>
<dbReference type="InterPro" id="IPR006054">
    <property type="entry name" value="DnaQ"/>
</dbReference>
<dbReference type="EMBL" id="CP023668">
    <property type="protein sequence ID" value="ATG97468.1"/>
    <property type="molecule type" value="Genomic_DNA"/>
</dbReference>
<dbReference type="InterPro" id="IPR011708">
    <property type="entry name" value="DNA_pol3_alpha_NTPase_dom"/>
</dbReference>
<dbReference type="GO" id="GO:0008408">
    <property type="term" value="F:3'-5' exonuclease activity"/>
    <property type="evidence" value="ECO:0007669"/>
    <property type="project" value="UniProtKB-UniRule"/>
</dbReference>
<evidence type="ECO:0000256" key="8">
    <source>
        <dbReference type="ARBA" id="ARBA00022839"/>
    </source>
</evidence>
<dbReference type="GO" id="GO:0003887">
    <property type="term" value="F:DNA-directed DNA polymerase activity"/>
    <property type="evidence" value="ECO:0007669"/>
    <property type="project" value="UniProtKB-UniRule"/>
</dbReference>
<dbReference type="Pfam" id="PF02811">
    <property type="entry name" value="PHP"/>
    <property type="match status" value="1"/>
</dbReference>
<dbReference type="InterPro" id="IPR012337">
    <property type="entry name" value="RNaseH-like_sf"/>
</dbReference>
<keyword evidence="8 11" id="KW-0269">Exonuclease</keyword>
<dbReference type="NCBIfam" id="TIGR01405">
    <property type="entry name" value="polC_Gram_pos"/>
    <property type="match status" value="1"/>
</dbReference>
<evidence type="ECO:0000256" key="2">
    <source>
        <dbReference type="ARBA" id="ARBA00022490"/>
    </source>
</evidence>
<keyword evidence="9 11" id="KW-0239">DNA-directed DNA polymerase</keyword>
<evidence type="ECO:0000256" key="1">
    <source>
        <dbReference type="ARBA" id="ARBA00003452"/>
    </source>
</evidence>
<proteinExistence type="inferred from homology"/>
<keyword evidence="3 11" id="KW-0808">Transferase</keyword>
<dbReference type="Pfam" id="PF07733">
    <property type="entry name" value="DNA_pol3_alpha"/>
    <property type="match status" value="2"/>
</dbReference>
<evidence type="ECO:0000256" key="7">
    <source>
        <dbReference type="ARBA" id="ARBA00022801"/>
    </source>
</evidence>
<dbReference type="HAMAP" id="MF_00356">
    <property type="entry name" value="DNApol_PolC"/>
    <property type="match status" value="1"/>
</dbReference>
<dbReference type="Gene3D" id="3.30.420.10">
    <property type="entry name" value="Ribonuclease H-like superfamily/Ribonuclease H"/>
    <property type="match status" value="1"/>
</dbReference>
<dbReference type="PANTHER" id="PTHR32294:SF5">
    <property type="entry name" value="DNA POLYMERASE III POLC-TYPE"/>
    <property type="match status" value="1"/>
</dbReference>
<dbReference type="InterPro" id="IPR004013">
    <property type="entry name" value="PHP_dom"/>
</dbReference>
<keyword evidence="5 11" id="KW-0235">DNA replication</keyword>
<dbReference type="InterPro" id="IPR036397">
    <property type="entry name" value="RNaseH_sf"/>
</dbReference>
<dbReference type="GO" id="GO:0006261">
    <property type="term" value="P:DNA-templated DNA replication"/>
    <property type="evidence" value="ECO:0007669"/>
    <property type="project" value="UniProtKB-UniRule"/>
</dbReference>
<evidence type="ECO:0000256" key="9">
    <source>
        <dbReference type="ARBA" id="ARBA00022932"/>
    </source>
</evidence>
<dbReference type="RefSeq" id="WP_096862756.1">
    <property type="nucleotide sequence ID" value="NZ_CP023668.1"/>
</dbReference>
<protein>
    <recommendedName>
        <fullName evidence="11">DNA polymerase III PolC-type</fullName>
        <shortName evidence="11">PolIII</shortName>
        <ecNumber evidence="11">2.7.7.7</ecNumber>
    </recommendedName>
</protein>
<dbReference type="CDD" id="cd07435">
    <property type="entry name" value="PHP_PolIIIA_POLC"/>
    <property type="match status" value="1"/>
</dbReference>
<dbReference type="Pfam" id="PF17657">
    <property type="entry name" value="DNA_pol3_finger"/>
    <property type="match status" value="1"/>
</dbReference>
<dbReference type="Gene3D" id="6.10.140.1510">
    <property type="match status" value="1"/>
</dbReference>
<dbReference type="GO" id="GO:0005737">
    <property type="term" value="C:cytoplasm"/>
    <property type="evidence" value="ECO:0007669"/>
    <property type="project" value="UniProtKB-SubCell"/>
</dbReference>
<dbReference type="NCBIfam" id="TIGR00573">
    <property type="entry name" value="dnaq"/>
    <property type="match status" value="1"/>
</dbReference>
<reference evidence="12 13" key="1">
    <citation type="submission" date="2017-09" db="EMBL/GenBank/DDBJ databases">
        <title>SPAdes assembly of the Mesoplasma lactucae genome.</title>
        <authorList>
            <person name="Knight T.F."/>
            <person name="Rubinstein R."/>
            <person name="Citino T."/>
        </authorList>
    </citation>
    <scope>NUCLEOTIDE SEQUENCE [LARGE SCALE GENOMIC DNA]</scope>
    <source>
        <strain evidence="12 13">831-C4</strain>
    </source>
</reference>
<evidence type="ECO:0000256" key="3">
    <source>
        <dbReference type="ARBA" id="ARBA00022679"/>
    </source>
</evidence>
<dbReference type="KEGG" id="mlac:CP520_01695"/>
<dbReference type="Gene3D" id="2.40.50.140">
    <property type="entry name" value="Nucleic acid-binding proteins"/>
    <property type="match status" value="1"/>
</dbReference>
<dbReference type="GO" id="GO:0003677">
    <property type="term" value="F:DNA binding"/>
    <property type="evidence" value="ECO:0007669"/>
    <property type="project" value="UniProtKB-UniRule"/>
</dbReference>
<evidence type="ECO:0000256" key="6">
    <source>
        <dbReference type="ARBA" id="ARBA00022722"/>
    </source>
</evidence>
<evidence type="ECO:0000313" key="12">
    <source>
        <dbReference type="EMBL" id="ATG97468.1"/>
    </source>
</evidence>
<keyword evidence="4 11" id="KW-0548">Nucleotidyltransferase</keyword>
<dbReference type="SMART" id="SM00481">
    <property type="entry name" value="POLIIIAc"/>
    <property type="match status" value="1"/>
</dbReference>
<dbReference type="EC" id="2.7.7.7" evidence="11"/>
<dbReference type="SUPFAM" id="SSF53098">
    <property type="entry name" value="Ribonuclease H-like"/>
    <property type="match status" value="1"/>
</dbReference>
<dbReference type="Gene3D" id="1.10.150.700">
    <property type="entry name" value="PolC, middle finger domain"/>
    <property type="match status" value="1"/>
</dbReference>
<dbReference type="Gene3D" id="3.30.1900.20">
    <property type="match status" value="2"/>
</dbReference>
<dbReference type="InterPro" id="IPR006308">
    <property type="entry name" value="Pol_III_a_PolC-type_gram_pos"/>
</dbReference>
<dbReference type="FunFam" id="3.30.420.10:FF:000045">
    <property type="entry name" value="3'-5' exonuclease DinG"/>
    <property type="match status" value="1"/>
</dbReference>
<dbReference type="InterPro" id="IPR044923">
    <property type="entry name" value="PolC_middle_finger_sf"/>
</dbReference>
<dbReference type="CDD" id="cd06127">
    <property type="entry name" value="DEDDh"/>
    <property type="match status" value="1"/>
</dbReference>
<dbReference type="CDD" id="cd04484">
    <property type="entry name" value="polC_OBF"/>
    <property type="match status" value="1"/>
</dbReference>
<evidence type="ECO:0000256" key="11">
    <source>
        <dbReference type="HAMAP-Rule" id="MF_00356"/>
    </source>
</evidence>
<dbReference type="InterPro" id="IPR013520">
    <property type="entry name" value="Ribonucl_H"/>
</dbReference>
<dbReference type="OrthoDB" id="9804290at2"/>
<dbReference type="Gene3D" id="3.20.20.140">
    <property type="entry name" value="Metal-dependent hydrolases"/>
    <property type="match status" value="2"/>
</dbReference>
<dbReference type="InterPro" id="IPR040982">
    <property type="entry name" value="DNA_pol3_finger"/>
</dbReference>
<dbReference type="Proteomes" id="UP000232227">
    <property type="component" value="Chromosome"/>
</dbReference>